<dbReference type="AlphaFoldDB" id="A0A3B0XC98"/>
<proteinExistence type="predicted"/>
<reference evidence="1" key="1">
    <citation type="submission" date="2018-06" db="EMBL/GenBank/DDBJ databases">
        <authorList>
            <person name="Zhirakovskaya E."/>
        </authorList>
    </citation>
    <scope>NUCLEOTIDE SEQUENCE</scope>
</reference>
<evidence type="ECO:0000313" key="1">
    <source>
        <dbReference type="EMBL" id="VAW65391.1"/>
    </source>
</evidence>
<accession>A0A3B0XC98</accession>
<sequence>MHLKTSNTRDLIEIGKLLLPDANENDFNFDCENIYEWIYINVPEYNFVLNISREHGMARLANEVLDKCKSDEELEKMLTPGPVYIFCIDEASAEYADMIPDSLISYISQRLNSAITVFPGRLNVVAG</sequence>
<dbReference type="EMBL" id="UOFI01000067">
    <property type="protein sequence ID" value="VAW65391.1"/>
    <property type="molecule type" value="Genomic_DNA"/>
</dbReference>
<protein>
    <submittedName>
        <fullName evidence="1">Uncharacterized protein</fullName>
    </submittedName>
</protein>
<organism evidence="1">
    <name type="scientific">hydrothermal vent metagenome</name>
    <dbReference type="NCBI Taxonomy" id="652676"/>
    <lineage>
        <taxon>unclassified sequences</taxon>
        <taxon>metagenomes</taxon>
        <taxon>ecological metagenomes</taxon>
    </lineage>
</organism>
<name>A0A3B0XC98_9ZZZZ</name>
<gene>
    <name evidence="1" type="ORF">MNBD_GAMMA09-2957</name>
</gene>